<proteinExistence type="predicted"/>
<name>A0A8X7CMR0_9ARAC</name>
<keyword evidence="3" id="KW-1185">Reference proteome</keyword>
<keyword evidence="1" id="KW-0732">Signal</keyword>
<sequence length="100" mass="11499">MNFFFVSKPRNILLCILLAGCEETKSLARDIRLKVDKITKMQPKCKTYETRSKKHSARTLRDTPTKYRISQSNVDVTRCGAGDIVKQKRPSTSDAYRCKN</sequence>
<evidence type="ECO:0000313" key="2">
    <source>
        <dbReference type="EMBL" id="GFY71390.1"/>
    </source>
</evidence>
<feature type="chain" id="PRO_5036480569" description="Secreted protein" evidence="1">
    <location>
        <begin position="29"/>
        <end position="100"/>
    </location>
</feature>
<feature type="signal peptide" evidence="1">
    <location>
        <begin position="1"/>
        <end position="28"/>
    </location>
</feature>
<dbReference type="EMBL" id="BMAV01018783">
    <property type="protein sequence ID" value="GFY71390.1"/>
    <property type="molecule type" value="Genomic_DNA"/>
</dbReference>
<evidence type="ECO:0000313" key="3">
    <source>
        <dbReference type="Proteomes" id="UP000886998"/>
    </source>
</evidence>
<evidence type="ECO:0000256" key="1">
    <source>
        <dbReference type="SAM" id="SignalP"/>
    </source>
</evidence>
<comment type="caution">
    <text evidence="2">The sequence shown here is derived from an EMBL/GenBank/DDBJ whole genome shotgun (WGS) entry which is preliminary data.</text>
</comment>
<gene>
    <name evidence="2" type="ORF">TNIN_387411</name>
</gene>
<dbReference type="AlphaFoldDB" id="A0A8X7CMR0"/>
<dbReference type="OrthoDB" id="6436384at2759"/>
<reference evidence="2" key="1">
    <citation type="submission" date="2020-08" db="EMBL/GenBank/DDBJ databases">
        <title>Multicomponent nature underlies the extraordinary mechanical properties of spider dragline silk.</title>
        <authorList>
            <person name="Kono N."/>
            <person name="Nakamura H."/>
            <person name="Mori M."/>
            <person name="Yoshida Y."/>
            <person name="Ohtoshi R."/>
            <person name="Malay A.D."/>
            <person name="Moran D.A.P."/>
            <person name="Tomita M."/>
            <person name="Numata K."/>
            <person name="Arakawa K."/>
        </authorList>
    </citation>
    <scope>NUCLEOTIDE SEQUENCE</scope>
</reference>
<organism evidence="2 3">
    <name type="scientific">Trichonephila inaurata madagascariensis</name>
    <dbReference type="NCBI Taxonomy" id="2747483"/>
    <lineage>
        <taxon>Eukaryota</taxon>
        <taxon>Metazoa</taxon>
        <taxon>Ecdysozoa</taxon>
        <taxon>Arthropoda</taxon>
        <taxon>Chelicerata</taxon>
        <taxon>Arachnida</taxon>
        <taxon>Araneae</taxon>
        <taxon>Araneomorphae</taxon>
        <taxon>Entelegynae</taxon>
        <taxon>Araneoidea</taxon>
        <taxon>Nephilidae</taxon>
        <taxon>Trichonephila</taxon>
        <taxon>Trichonephila inaurata</taxon>
    </lineage>
</organism>
<protein>
    <recommendedName>
        <fullName evidence="4">Secreted protein</fullName>
    </recommendedName>
</protein>
<accession>A0A8X7CMR0</accession>
<evidence type="ECO:0008006" key="4">
    <source>
        <dbReference type="Google" id="ProtNLM"/>
    </source>
</evidence>
<dbReference type="Proteomes" id="UP000886998">
    <property type="component" value="Unassembled WGS sequence"/>
</dbReference>